<evidence type="ECO:0000256" key="1">
    <source>
        <dbReference type="SAM" id="MobiDB-lite"/>
    </source>
</evidence>
<gene>
    <name evidence="2" type="ORF">NDU88_004575</name>
</gene>
<dbReference type="AlphaFoldDB" id="A0AAV7T801"/>
<keyword evidence="3" id="KW-1185">Reference proteome</keyword>
<evidence type="ECO:0000313" key="3">
    <source>
        <dbReference type="Proteomes" id="UP001066276"/>
    </source>
</evidence>
<organism evidence="2 3">
    <name type="scientific">Pleurodeles waltl</name>
    <name type="common">Iberian ribbed newt</name>
    <dbReference type="NCBI Taxonomy" id="8319"/>
    <lineage>
        <taxon>Eukaryota</taxon>
        <taxon>Metazoa</taxon>
        <taxon>Chordata</taxon>
        <taxon>Craniata</taxon>
        <taxon>Vertebrata</taxon>
        <taxon>Euteleostomi</taxon>
        <taxon>Amphibia</taxon>
        <taxon>Batrachia</taxon>
        <taxon>Caudata</taxon>
        <taxon>Salamandroidea</taxon>
        <taxon>Salamandridae</taxon>
        <taxon>Pleurodelinae</taxon>
        <taxon>Pleurodeles</taxon>
    </lineage>
</organism>
<evidence type="ECO:0000313" key="2">
    <source>
        <dbReference type="EMBL" id="KAJ1172732.1"/>
    </source>
</evidence>
<protein>
    <submittedName>
        <fullName evidence="2">Uncharacterized protein</fullName>
    </submittedName>
</protein>
<reference evidence="2" key="1">
    <citation type="journal article" date="2022" name="bioRxiv">
        <title>Sequencing and chromosome-scale assembly of the giantPleurodeles waltlgenome.</title>
        <authorList>
            <person name="Brown T."/>
            <person name="Elewa A."/>
            <person name="Iarovenko S."/>
            <person name="Subramanian E."/>
            <person name="Araus A.J."/>
            <person name="Petzold A."/>
            <person name="Susuki M."/>
            <person name="Suzuki K.-i.T."/>
            <person name="Hayashi T."/>
            <person name="Toyoda A."/>
            <person name="Oliveira C."/>
            <person name="Osipova E."/>
            <person name="Leigh N.D."/>
            <person name="Simon A."/>
            <person name="Yun M.H."/>
        </authorList>
    </citation>
    <scope>NUCLEOTIDE SEQUENCE</scope>
    <source>
        <strain evidence="2">20211129_DDA</strain>
        <tissue evidence="2">Liver</tissue>
    </source>
</reference>
<dbReference type="Proteomes" id="UP001066276">
    <property type="component" value="Chromosome 4_1"/>
</dbReference>
<feature type="non-terminal residue" evidence="2">
    <location>
        <position position="1"/>
    </location>
</feature>
<accession>A0AAV7T801</accession>
<proteinExistence type="predicted"/>
<dbReference type="EMBL" id="JANPWB010000007">
    <property type="protein sequence ID" value="KAJ1172732.1"/>
    <property type="molecule type" value="Genomic_DNA"/>
</dbReference>
<feature type="region of interest" description="Disordered" evidence="1">
    <location>
        <begin position="1"/>
        <end position="22"/>
    </location>
</feature>
<comment type="caution">
    <text evidence="2">The sequence shown here is derived from an EMBL/GenBank/DDBJ whole genome shotgun (WGS) entry which is preliminary data.</text>
</comment>
<sequence>GKESRERSQAKQAEAERAAKQIEAETAEAAAAAAAAAERALAEKKLLLAHELSLMEVEIKARQSESSSDGGSIHAGLAGDKQVRIPKNVVPSFVVGDDIDKWLAAHEVALRAHGTPEEHWGRPCGFMYHP</sequence>
<name>A0AAV7T801_PLEWA</name>